<sequence>MLISILFFGVFSGVLTEICNAEDRDYNISIGDATYEVIKIDDSKATVVVYYKISIVLHNSGNKISDDITLEMKDALGVYPRNGTILPGESREFVFDDWPLMGLGEHLIDIGFYPTDLNIPMEEYNSGSTSLVLSAGGKGDDKSTPGFEIILVVTAIIVIKFLGRKSSYNNV</sequence>
<accession>X1LVP2</accession>
<reference evidence="1" key="1">
    <citation type="journal article" date="2014" name="Front. Microbiol.">
        <title>High frequency of phylogenetically diverse reductive dehalogenase-homologous genes in deep subseafloor sedimentary metagenomes.</title>
        <authorList>
            <person name="Kawai M."/>
            <person name="Futagami T."/>
            <person name="Toyoda A."/>
            <person name="Takaki Y."/>
            <person name="Nishi S."/>
            <person name="Hori S."/>
            <person name="Arai W."/>
            <person name="Tsubouchi T."/>
            <person name="Morono Y."/>
            <person name="Uchiyama I."/>
            <person name="Ito T."/>
            <person name="Fujiyama A."/>
            <person name="Inagaki F."/>
            <person name="Takami H."/>
        </authorList>
    </citation>
    <scope>NUCLEOTIDE SEQUENCE</scope>
    <source>
        <strain evidence="1">Expedition CK06-06</strain>
    </source>
</reference>
<proteinExistence type="predicted"/>
<name>X1LVP2_9ZZZZ</name>
<protein>
    <recommendedName>
        <fullName evidence="2">CARDB domain-containing protein</fullName>
    </recommendedName>
</protein>
<dbReference type="EMBL" id="BARV01011320">
    <property type="protein sequence ID" value="GAI06460.1"/>
    <property type="molecule type" value="Genomic_DNA"/>
</dbReference>
<evidence type="ECO:0008006" key="2">
    <source>
        <dbReference type="Google" id="ProtNLM"/>
    </source>
</evidence>
<gene>
    <name evidence="1" type="ORF">S06H3_21522</name>
</gene>
<organism evidence="1">
    <name type="scientific">marine sediment metagenome</name>
    <dbReference type="NCBI Taxonomy" id="412755"/>
    <lineage>
        <taxon>unclassified sequences</taxon>
        <taxon>metagenomes</taxon>
        <taxon>ecological metagenomes</taxon>
    </lineage>
</organism>
<evidence type="ECO:0000313" key="1">
    <source>
        <dbReference type="EMBL" id="GAI06460.1"/>
    </source>
</evidence>
<comment type="caution">
    <text evidence="1">The sequence shown here is derived from an EMBL/GenBank/DDBJ whole genome shotgun (WGS) entry which is preliminary data.</text>
</comment>
<dbReference type="AlphaFoldDB" id="X1LVP2"/>